<dbReference type="InterPro" id="IPR051169">
    <property type="entry name" value="NADH-Q_oxidoreductase"/>
</dbReference>
<dbReference type="SUPFAM" id="SSF51905">
    <property type="entry name" value="FAD/NAD(P)-binding domain"/>
    <property type="match status" value="1"/>
</dbReference>
<evidence type="ECO:0000256" key="4">
    <source>
        <dbReference type="ARBA" id="ARBA00023002"/>
    </source>
</evidence>
<keyword evidence="7" id="KW-1185">Reference proteome</keyword>
<dbReference type="PANTHER" id="PTHR42913:SF9">
    <property type="entry name" value="SLR1591 PROTEIN"/>
    <property type="match status" value="1"/>
</dbReference>
<dbReference type="GO" id="GO:0019646">
    <property type="term" value="P:aerobic electron transport chain"/>
    <property type="evidence" value="ECO:0007669"/>
    <property type="project" value="TreeGrafter"/>
</dbReference>
<dbReference type="GO" id="GO:0003955">
    <property type="term" value="F:NAD(P)H dehydrogenase (quinone) activity"/>
    <property type="evidence" value="ECO:0007669"/>
    <property type="project" value="TreeGrafter"/>
</dbReference>
<reference evidence="6 7" key="1">
    <citation type="submission" date="2016-10" db="EMBL/GenBank/DDBJ databases">
        <authorList>
            <person name="de Groot N.N."/>
        </authorList>
    </citation>
    <scope>NUCLEOTIDE SEQUENCE [LARGE SCALE GENOMIC DNA]</scope>
    <source>
        <strain evidence="6 7">U95</strain>
    </source>
</reference>
<comment type="cofactor">
    <cofactor evidence="1">
        <name>FAD</name>
        <dbReference type="ChEBI" id="CHEBI:57692"/>
    </cofactor>
</comment>
<dbReference type="RefSeq" id="WP_090216668.1">
    <property type="nucleotide sequence ID" value="NZ_FMWG01000002.1"/>
</dbReference>
<dbReference type="InterPro" id="IPR017584">
    <property type="entry name" value="Pyridine_nucleo_diS_OxRdtase_N"/>
</dbReference>
<keyword evidence="3" id="KW-0274">FAD</keyword>
<protein>
    <submittedName>
        <fullName evidence="6">Pyridine nucleotide-disulfide oxidoreductase family protein</fullName>
    </submittedName>
</protein>
<dbReference type="InterPro" id="IPR036188">
    <property type="entry name" value="FAD/NAD-bd_sf"/>
</dbReference>
<evidence type="ECO:0000313" key="7">
    <source>
        <dbReference type="Proteomes" id="UP000198767"/>
    </source>
</evidence>
<dbReference type="PRINTS" id="PR00368">
    <property type="entry name" value="FADPNR"/>
</dbReference>
<dbReference type="Pfam" id="PF07992">
    <property type="entry name" value="Pyr_redox_2"/>
    <property type="match status" value="1"/>
</dbReference>
<dbReference type="OrthoDB" id="9767928at2"/>
<name>A0A1G5Q0Y5_9RHOB</name>
<feature type="domain" description="FAD/NAD(P)-binding" evidence="5">
    <location>
        <begin position="9"/>
        <end position="300"/>
    </location>
</feature>
<dbReference type="InterPro" id="IPR023753">
    <property type="entry name" value="FAD/NAD-binding_dom"/>
</dbReference>
<dbReference type="Gene3D" id="3.50.50.100">
    <property type="match status" value="1"/>
</dbReference>
<evidence type="ECO:0000256" key="1">
    <source>
        <dbReference type="ARBA" id="ARBA00001974"/>
    </source>
</evidence>
<organism evidence="6 7">
    <name type="scientific">Epibacterium ulvae</name>
    <dbReference type="NCBI Taxonomy" id="1156985"/>
    <lineage>
        <taxon>Bacteria</taxon>
        <taxon>Pseudomonadati</taxon>
        <taxon>Pseudomonadota</taxon>
        <taxon>Alphaproteobacteria</taxon>
        <taxon>Rhodobacterales</taxon>
        <taxon>Roseobacteraceae</taxon>
        <taxon>Epibacterium</taxon>
    </lineage>
</organism>
<dbReference type="NCBIfam" id="TIGR03169">
    <property type="entry name" value="Nterm_to_SelD"/>
    <property type="match status" value="1"/>
</dbReference>
<sequence length="373" mass="40582">MDQPSKTQDIVLIGGGHSHALVLREWGLNPLPGVRLTLINPGPTAPYSGMLPGFVAGHYKREELDINLVDLAEFSGANLILGAARNIDIKDQTVDVEGHAPIPYDALAIDIGITSDMPQMAGFGHHAVPAKPLGPFAAEWEMFRSETTPAHVAVIGGGIAGAELIMAMAYDLRHHNRLARATLIDNAQALTAIGASAAQKLRNQLTALGVTVLEDVEIKQILSDRIILENGREILSDFTTGAAGARAYDWLQQTGLKLHNGYVVVNENLQSSQPNIFATGDCAHLAYAPRPKAGVYAVRQSKVLYSNLRSFTSNSSMNPYNPQSDYLKLISLGGKIALAEKFNIPMSGALMWRWKDYIDQSFMDQFRELKSVR</sequence>
<keyword evidence="4" id="KW-0560">Oxidoreductase</keyword>
<evidence type="ECO:0000259" key="5">
    <source>
        <dbReference type="Pfam" id="PF07992"/>
    </source>
</evidence>
<dbReference type="PROSITE" id="PS00626">
    <property type="entry name" value="RCC1_2"/>
    <property type="match status" value="1"/>
</dbReference>
<evidence type="ECO:0000256" key="2">
    <source>
        <dbReference type="ARBA" id="ARBA00022630"/>
    </source>
</evidence>
<dbReference type="PANTHER" id="PTHR42913">
    <property type="entry name" value="APOPTOSIS-INDUCING FACTOR 1"/>
    <property type="match status" value="1"/>
</dbReference>
<dbReference type="InterPro" id="IPR000408">
    <property type="entry name" value="Reg_chr_condens"/>
</dbReference>
<dbReference type="AlphaFoldDB" id="A0A1G5Q0Y5"/>
<keyword evidence="2" id="KW-0285">Flavoprotein</keyword>
<evidence type="ECO:0000256" key="3">
    <source>
        <dbReference type="ARBA" id="ARBA00022827"/>
    </source>
</evidence>
<proteinExistence type="predicted"/>
<gene>
    <name evidence="6" type="ORF">SAMN04488118_102378</name>
</gene>
<dbReference type="STRING" id="1156985.SAMN04488118_102378"/>
<dbReference type="EMBL" id="FMWG01000002">
    <property type="protein sequence ID" value="SCZ55120.1"/>
    <property type="molecule type" value="Genomic_DNA"/>
</dbReference>
<evidence type="ECO:0000313" key="6">
    <source>
        <dbReference type="EMBL" id="SCZ55120.1"/>
    </source>
</evidence>
<accession>A0A1G5Q0Y5</accession>
<dbReference type="Proteomes" id="UP000198767">
    <property type="component" value="Unassembled WGS sequence"/>
</dbReference>